<name>A0ABP5WYN7_9ACTN</name>
<gene>
    <name evidence="1" type="ORF">GCM10010191_64500</name>
</gene>
<sequence length="130" mass="13347">MLGIDGCLSQIMDIPGARRVTMVDGASGLAIAAAGADSPLDQHEDAAASTDAVRAVLACPALSATPDGDDIEEIIVCGEHGYHLLTLVNAAFSGTLFLHLLLDRDTGNLALARLRVRAAIQEMAGSGHDA</sequence>
<evidence type="ECO:0008006" key="3">
    <source>
        <dbReference type="Google" id="ProtNLM"/>
    </source>
</evidence>
<evidence type="ECO:0000313" key="1">
    <source>
        <dbReference type="EMBL" id="GAA2440119.1"/>
    </source>
</evidence>
<accession>A0ABP5WYN7</accession>
<reference evidence="2" key="1">
    <citation type="journal article" date="2019" name="Int. J. Syst. Evol. Microbiol.">
        <title>The Global Catalogue of Microorganisms (GCM) 10K type strain sequencing project: providing services to taxonomists for standard genome sequencing and annotation.</title>
        <authorList>
            <consortium name="The Broad Institute Genomics Platform"/>
            <consortium name="The Broad Institute Genome Sequencing Center for Infectious Disease"/>
            <person name="Wu L."/>
            <person name="Ma J."/>
        </authorList>
    </citation>
    <scope>NUCLEOTIDE SEQUENCE [LARGE SCALE GENOMIC DNA]</scope>
    <source>
        <strain evidence="2">JCM 3325</strain>
    </source>
</reference>
<protein>
    <recommendedName>
        <fullName evidence="3">Roadblock/LC7 domain-containing protein</fullName>
    </recommendedName>
</protein>
<dbReference type="Proteomes" id="UP001501231">
    <property type="component" value="Unassembled WGS sequence"/>
</dbReference>
<dbReference type="RefSeq" id="WP_344594081.1">
    <property type="nucleotide sequence ID" value="NZ_BAAARW010000024.1"/>
</dbReference>
<proteinExistence type="predicted"/>
<dbReference type="EMBL" id="BAAARW010000024">
    <property type="protein sequence ID" value="GAA2440119.1"/>
    <property type="molecule type" value="Genomic_DNA"/>
</dbReference>
<keyword evidence="2" id="KW-1185">Reference proteome</keyword>
<comment type="caution">
    <text evidence="1">The sequence shown here is derived from an EMBL/GenBank/DDBJ whole genome shotgun (WGS) entry which is preliminary data.</text>
</comment>
<evidence type="ECO:0000313" key="2">
    <source>
        <dbReference type="Proteomes" id="UP001501231"/>
    </source>
</evidence>
<dbReference type="Gene3D" id="3.30.450.30">
    <property type="entry name" value="Dynein light chain 2a, cytoplasmic"/>
    <property type="match status" value="1"/>
</dbReference>
<organism evidence="1 2">
    <name type="scientific">Actinomadura vinacea</name>
    <dbReference type="NCBI Taxonomy" id="115336"/>
    <lineage>
        <taxon>Bacteria</taxon>
        <taxon>Bacillati</taxon>
        <taxon>Actinomycetota</taxon>
        <taxon>Actinomycetes</taxon>
        <taxon>Streptosporangiales</taxon>
        <taxon>Thermomonosporaceae</taxon>
        <taxon>Actinomadura</taxon>
    </lineage>
</organism>